<dbReference type="Proteomes" id="UP000327493">
    <property type="component" value="Unassembled WGS sequence"/>
</dbReference>
<accession>A0A5J5C9U8</accession>
<dbReference type="AlphaFoldDB" id="A0A5J5C9U8"/>
<feature type="region of interest" description="Disordered" evidence="1">
    <location>
        <begin position="1"/>
        <end position="51"/>
    </location>
</feature>
<keyword evidence="3" id="KW-1185">Reference proteome</keyword>
<name>A0A5J5C9U8_9PERO</name>
<protein>
    <submittedName>
        <fullName evidence="2">Uncharacterized protein</fullName>
    </submittedName>
</protein>
<feature type="compositionally biased region" description="Acidic residues" evidence="1">
    <location>
        <begin position="1"/>
        <end position="11"/>
    </location>
</feature>
<feature type="compositionally biased region" description="Basic and acidic residues" evidence="1">
    <location>
        <begin position="37"/>
        <end position="47"/>
    </location>
</feature>
<proteinExistence type="predicted"/>
<evidence type="ECO:0000313" key="3">
    <source>
        <dbReference type="Proteomes" id="UP000327493"/>
    </source>
</evidence>
<gene>
    <name evidence="2" type="ORF">FQN60_017447</name>
</gene>
<evidence type="ECO:0000256" key="1">
    <source>
        <dbReference type="SAM" id="MobiDB-lite"/>
    </source>
</evidence>
<reference evidence="2 3" key="1">
    <citation type="submission" date="2019-08" db="EMBL/GenBank/DDBJ databases">
        <title>A chromosome-level genome assembly, high-density linkage maps, and genome scans reveal the genomic architecture of hybrid incompatibilities underlying speciation via character displacement in darters (Percidae: Etheostominae).</title>
        <authorList>
            <person name="Moran R.L."/>
            <person name="Catchen J.M."/>
            <person name="Fuller R.C."/>
        </authorList>
    </citation>
    <scope>NUCLEOTIDE SEQUENCE [LARGE SCALE GENOMIC DNA]</scope>
    <source>
        <strain evidence="2">EspeVRDwgs_2016</strain>
        <tissue evidence="2">Muscle</tissue>
    </source>
</reference>
<organism evidence="2 3">
    <name type="scientific">Etheostoma spectabile</name>
    <name type="common">orangethroat darter</name>
    <dbReference type="NCBI Taxonomy" id="54343"/>
    <lineage>
        <taxon>Eukaryota</taxon>
        <taxon>Metazoa</taxon>
        <taxon>Chordata</taxon>
        <taxon>Craniata</taxon>
        <taxon>Vertebrata</taxon>
        <taxon>Euteleostomi</taxon>
        <taxon>Actinopterygii</taxon>
        <taxon>Neopterygii</taxon>
        <taxon>Teleostei</taxon>
        <taxon>Neoteleostei</taxon>
        <taxon>Acanthomorphata</taxon>
        <taxon>Eupercaria</taxon>
        <taxon>Perciformes</taxon>
        <taxon>Percoidei</taxon>
        <taxon>Percidae</taxon>
        <taxon>Etheostomatinae</taxon>
        <taxon>Etheostoma</taxon>
    </lineage>
</organism>
<comment type="caution">
    <text evidence="2">The sequence shown here is derived from an EMBL/GenBank/DDBJ whole genome shotgun (WGS) entry which is preliminary data.</text>
</comment>
<sequence length="95" mass="10708">MSDLEEEEDGAESGGSGWRSMKSDRSMSKLQTSVLDLDPRHKVRGPDTNHSCLIPDNIIKTTDQQSREWTGSWRDARQSKSVPLSADVFIDRWSA</sequence>
<evidence type="ECO:0000313" key="2">
    <source>
        <dbReference type="EMBL" id="KAA8577993.1"/>
    </source>
</evidence>
<dbReference type="EMBL" id="VOFY01001363">
    <property type="protein sequence ID" value="KAA8577993.1"/>
    <property type="molecule type" value="Genomic_DNA"/>
</dbReference>